<evidence type="ECO:0000259" key="9">
    <source>
        <dbReference type="Pfam" id="PF12320"/>
    </source>
</evidence>
<dbReference type="Pfam" id="PF12320">
    <property type="entry name" value="SbcD_C"/>
    <property type="match status" value="1"/>
</dbReference>
<comment type="subunit">
    <text evidence="2 7">Heterodimer of SbcC and SbcD.</text>
</comment>
<dbReference type="PANTHER" id="PTHR30337">
    <property type="entry name" value="COMPONENT OF ATP-DEPENDENT DSDNA EXONUCLEASE"/>
    <property type="match status" value="1"/>
</dbReference>
<evidence type="ECO:0000256" key="2">
    <source>
        <dbReference type="ARBA" id="ARBA00011322"/>
    </source>
</evidence>
<dbReference type="RefSeq" id="WP_072903175.1">
    <property type="nucleotide sequence ID" value="NZ_FRAD01000008.1"/>
</dbReference>
<dbReference type="SUPFAM" id="SSF56300">
    <property type="entry name" value="Metallo-dependent phosphatases"/>
    <property type="match status" value="1"/>
</dbReference>
<accession>A0A1M6MT95</accession>
<keyword evidence="7" id="KW-0233">DNA recombination</keyword>
<keyword evidence="11" id="KW-1185">Reference proteome</keyword>
<feature type="domain" description="Nuclease SbcCD subunit D C-terminal" evidence="9">
    <location>
        <begin position="291"/>
        <end position="381"/>
    </location>
</feature>
<keyword evidence="7" id="KW-0235">DNA replication</keyword>
<dbReference type="Gene3D" id="3.60.21.10">
    <property type="match status" value="1"/>
</dbReference>
<dbReference type="InterPro" id="IPR004593">
    <property type="entry name" value="SbcD"/>
</dbReference>
<comment type="function">
    <text evidence="7">SbcCD cleaves DNA hairpin structures. These structures can inhibit DNA replication and are intermediates in certain DNA recombination reactions. The complex acts as a 3'-&gt;5' double strand exonuclease that can open hairpins. It also has a 5' single-strand endonuclease activity.</text>
</comment>
<reference evidence="10 11" key="1">
    <citation type="submission" date="2016-11" db="EMBL/GenBank/DDBJ databases">
        <authorList>
            <person name="Jaros S."/>
            <person name="Januszkiewicz K."/>
            <person name="Wedrychowicz H."/>
        </authorList>
    </citation>
    <scope>NUCLEOTIDE SEQUENCE [LARGE SCALE GENOMIC DNA]</scope>
    <source>
        <strain evidence="10 11">DSM 3090</strain>
    </source>
</reference>
<keyword evidence="7" id="KW-0255">Endonuclease</keyword>
<proteinExistence type="inferred from homology"/>
<organism evidence="10 11">
    <name type="scientific">Hathewaya proteolytica DSM 3090</name>
    <dbReference type="NCBI Taxonomy" id="1121331"/>
    <lineage>
        <taxon>Bacteria</taxon>
        <taxon>Bacillati</taxon>
        <taxon>Bacillota</taxon>
        <taxon>Clostridia</taxon>
        <taxon>Eubacteriales</taxon>
        <taxon>Clostridiaceae</taxon>
        <taxon>Hathewaya</taxon>
    </lineage>
</organism>
<evidence type="ECO:0000256" key="3">
    <source>
        <dbReference type="ARBA" id="ARBA00013365"/>
    </source>
</evidence>
<evidence type="ECO:0000256" key="7">
    <source>
        <dbReference type="RuleBase" id="RU363069"/>
    </source>
</evidence>
<dbReference type="InterPro" id="IPR026843">
    <property type="entry name" value="SbcD_C"/>
</dbReference>
<dbReference type="AlphaFoldDB" id="A0A1M6MT95"/>
<evidence type="ECO:0000256" key="5">
    <source>
        <dbReference type="ARBA" id="ARBA00022801"/>
    </source>
</evidence>
<dbReference type="Pfam" id="PF00149">
    <property type="entry name" value="Metallophos"/>
    <property type="match status" value="1"/>
</dbReference>
<dbReference type="STRING" id="1121331.SAMN02745248_01157"/>
<dbReference type="InterPro" id="IPR004843">
    <property type="entry name" value="Calcineurin-like_PHP"/>
</dbReference>
<dbReference type="CDD" id="cd00840">
    <property type="entry name" value="MPP_Mre11_N"/>
    <property type="match status" value="1"/>
</dbReference>
<dbReference type="GO" id="GO:0008408">
    <property type="term" value="F:3'-5' exonuclease activity"/>
    <property type="evidence" value="ECO:0007669"/>
    <property type="project" value="InterPro"/>
</dbReference>
<dbReference type="Proteomes" id="UP000183952">
    <property type="component" value="Unassembled WGS sequence"/>
</dbReference>
<dbReference type="GO" id="GO:0006260">
    <property type="term" value="P:DNA replication"/>
    <property type="evidence" value="ECO:0007669"/>
    <property type="project" value="UniProtKB-KW"/>
</dbReference>
<evidence type="ECO:0000259" key="8">
    <source>
        <dbReference type="Pfam" id="PF00149"/>
    </source>
</evidence>
<evidence type="ECO:0000256" key="1">
    <source>
        <dbReference type="ARBA" id="ARBA00010555"/>
    </source>
</evidence>
<gene>
    <name evidence="7" type="primary">sbcD</name>
    <name evidence="10" type="ORF">SAMN02745248_01157</name>
</gene>
<name>A0A1M6MT95_9CLOT</name>
<dbReference type="InterPro" id="IPR050535">
    <property type="entry name" value="DNA_Repair-Maintenance_Comp"/>
</dbReference>
<evidence type="ECO:0000256" key="4">
    <source>
        <dbReference type="ARBA" id="ARBA00022722"/>
    </source>
</evidence>
<dbReference type="NCBIfam" id="TIGR00619">
    <property type="entry name" value="sbcd"/>
    <property type="match status" value="1"/>
</dbReference>
<keyword evidence="6 7" id="KW-0269">Exonuclease</keyword>
<sequence length="404" mass="46112">MRILHTSDFHLGKNLEGFSRMDEQQEFLEDFSQLVIDKKIDLVIIAGDIYDSSNPPARAENMFYELLKKISNDGKTMTLVISGNHDNPQRLVAAAPLAMEHGIVMVATPKTVIPPGKYGMNEICDSGEGYIEAYINGEKIVILTVPYPSEKRLDEVLYDIEESDEEKAMCYSHRLKGLFDNLSQHYKDDTINIATSHLFAMGSEETGSERSIQLGGSFIVNCDCFPKKAQYVALGHIHKPMSVPGTMGKVRYAGSPLQYNKNEINFTKGCYILDIHCGEEPDIETVNFKTYKPIEIWKCSSVNDAIDKCRENGNKNCWVYLEIETDSFISQEHIKEMKSYKDDILEIRPIIKSEDQEDNEDQCFNLSEKSFKELFSQFYIKNRKVEPEDEVIQEALAIMEEEEI</sequence>
<comment type="similarity">
    <text evidence="1 7">Belongs to the SbcD family.</text>
</comment>
<keyword evidence="4 7" id="KW-0540">Nuclease</keyword>
<dbReference type="GO" id="GO:0006310">
    <property type="term" value="P:DNA recombination"/>
    <property type="evidence" value="ECO:0007669"/>
    <property type="project" value="UniProtKB-KW"/>
</dbReference>
<dbReference type="InterPro" id="IPR041796">
    <property type="entry name" value="Mre11_N"/>
</dbReference>
<dbReference type="PANTHER" id="PTHR30337:SF0">
    <property type="entry name" value="NUCLEASE SBCCD SUBUNIT D"/>
    <property type="match status" value="1"/>
</dbReference>
<feature type="domain" description="Calcineurin-like phosphoesterase" evidence="8">
    <location>
        <begin position="1"/>
        <end position="240"/>
    </location>
</feature>
<protein>
    <recommendedName>
        <fullName evidence="3 7">Nuclease SbcCD subunit D</fullName>
    </recommendedName>
</protein>
<dbReference type="EMBL" id="FRAD01000008">
    <property type="protein sequence ID" value="SHJ86626.1"/>
    <property type="molecule type" value="Genomic_DNA"/>
</dbReference>
<evidence type="ECO:0000313" key="11">
    <source>
        <dbReference type="Proteomes" id="UP000183952"/>
    </source>
</evidence>
<dbReference type="GO" id="GO:0004519">
    <property type="term" value="F:endonuclease activity"/>
    <property type="evidence" value="ECO:0007669"/>
    <property type="project" value="UniProtKB-KW"/>
</dbReference>
<dbReference type="OrthoDB" id="9773856at2"/>
<evidence type="ECO:0000256" key="6">
    <source>
        <dbReference type="ARBA" id="ARBA00022839"/>
    </source>
</evidence>
<evidence type="ECO:0000313" key="10">
    <source>
        <dbReference type="EMBL" id="SHJ86626.1"/>
    </source>
</evidence>
<dbReference type="InterPro" id="IPR029052">
    <property type="entry name" value="Metallo-depent_PP-like"/>
</dbReference>
<keyword evidence="5 7" id="KW-0378">Hydrolase</keyword>